<dbReference type="STRING" id="1798497.A3D71_01695"/>
<evidence type="ECO:0000313" key="2">
    <source>
        <dbReference type="Proteomes" id="UP000177652"/>
    </source>
</evidence>
<reference evidence="1 2" key="1">
    <citation type="journal article" date="2016" name="Nat. Commun.">
        <title>Thousands of microbial genomes shed light on interconnected biogeochemical processes in an aquifer system.</title>
        <authorList>
            <person name="Anantharaman K."/>
            <person name="Brown C.T."/>
            <person name="Hug L.A."/>
            <person name="Sharon I."/>
            <person name="Castelle C.J."/>
            <person name="Probst A.J."/>
            <person name="Thomas B.C."/>
            <person name="Singh A."/>
            <person name="Wilkins M.J."/>
            <person name="Karaoz U."/>
            <person name="Brodie E.L."/>
            <person name="Williams K.H."/>
            <person name="Hubbard S.S."/>
            <person name="Banfield J.F."/>
        </authorList>
    </citation>
    <scope>NUCLEOTIDE SEQUENCE [LARGE SCALE GENOMIC DNA]</scope>
</reference>
<sequence length="347" mass="39545">MSEEKLWRKVNPGGETKRVIDRTAAKDASYDKEKALDELGQELEKTRRLAARRLGVKEVAKSLEETEFIGIVQLALMQERERLGLPQGPYLQSERVRVVDPVIWQKIHSISGRYLDEIDRAEVEGPSKDKNPFGHFAITSHELIHQVSYFETNPAIGQNVYRLGYRMRDGRGVGLDEAVTEGFNQELLTQHSGLLTKRFGTPRDRAGNPRRTWAEQQPMYVDYQAVTKEICRTVDKYLYNGKPTIWDNLKRGHQGGVGHALSEIKVVLGNNVYPLFMAMGNPNFFDLKACMKDYPTMGGSNAAWRLISARINMYFSPSADADEKKVPLDHIVRYMWKSPDLLKTEGE</sequence>
<dbReference type="EMBL" id="MFLK01000025">
    <property type="protein sequence ID" value="OGG65945.1"/>
    <property type="molecule type" value="Genomic_DNA"/>
</dbReference>
<comment type="caution">
    <text evidence="1">The sequence shown here is derived from an EMBL/GenBank/DDBJ whole genome shotgun (WGS) entry which is preliminary data.</text>
</comment>
<organism evidence="1 2">
    <name type="scientific">Candidatus Kaiserbacteria bacterium RIFCSPHIGHO2_02_FULL_55_20</name>
    <dbReference type="NCBI Taxonomy" id="1798497"/>
    <lineage>
        <taxon>Bacteria</taxon>
        <taxon>Candidatus Kaiseribacteriota</taxon>
    </lineage>
</organism>
<evidence type="ECO:0000313" key="1">
    <source>
        <dbReference type="EMBL" id="OGG65945.1"/>
    </source>
</evidence>
<protein>
    <submittedName>
        <fullName evidence="1">Uncharacterized protein</fullName>
    </submittedName>
</protein>
<accession>A0A1F6DWY9</accession>
<name>A0A1F6DWY9_9BACT</name>
<dbReference type="AlphaFoldDB" id="A0A1F6DWY9"/>
<dbReference type="Proteomes" id="UP000177652">
    <property type="component" value="Unassembled WGS sequence"/>
</dbReference>
<proteinExistence type="predicted"/>
<gene>
    <name evidence="1" type="ORF">A3D71_01695</name>
</gene>